<protein>
    <submittedName>
        <fullName evidence="5">Biotin-dependent carboxyltransferase family protein</fullName>
    </submittedName>
</protein>
<evidence type="ECO:0000256" key="3">
    <source>
        <dbReference type="ARBA" id="ARBA00022840"/>
    </source>
</evidence>
<keyword evidence="1" id="KW-0547">Nucleotide-binding</keyword>
<feature type="domain" description="Carboxyltransferase" evidence="4">
    <location>
        <begin position="24"/>
        <end position="292"/>
    </location>
</feature>
<dbReference type="InterPro" id="IPR003778">
    <property type="entry name" value="CT_A_B"/>
</dbReference>
<sequence>MGLLILSPGHFTTIQDRGRSGFREWGVPCAGAFDRDAFEIANGLLGNSPDSATLEMTLFGGSYEAQIPLAIALAGAPMETSLIDRDGAERPLTLPLSCSMKPGERLRIGGASLGARTYLAVRGGWQTNVRLGSRAEETRLHSGVTLAAQPGATLNRHPRFLPWCEPAKYPIRVVDGPDANRVGSLEEWLGTSFRVTGQCDRMGLRIAGTPLHVRTAAEPLSIPVAPGSIQVAGGQMLILGVNCGTMGGYPVVAHIISADLARIGQLREGDRLVFQRVDLVTARALDREYRRKMREIVQRLAALAADPEGDRTSL</sequence>
<gene>
    <name evidence="5" type="ORF">V5E97_32920</name>
</gene>
<evidence type="ECO:0000259" key="4">
    <source>
        <dbReference type="SMART" id="SM00797"/>
    </source>
</evidence>
<dbReference type="AlphaFoldDB" id="A0AAU7CCV2"/>
<dbReference type="RefSeq" id="WP_406695814.1">
    <property type="nucleotide sequence ID" value="NZ_CP155447.1"/>
</dbReference>
<proteinExistence type="predicted"/>
<dbReference type="GO" id="GO:0016787">
    <property type="term" value="F:hydrolase activity"/>
    <property type="evidence" value="ECO:0007669"/>
    <property type="project" value="UniProtKB-KW"/>
</dbReference>
<dbReference type="SMART" id="SM00797">
    <property type="entry name" value="AHS2"/>
    <property type="match status" value="1"/>
</dbReference>
<dbReference type="GO" id="GO:0005524">
    <property type="term" value="F:ATP binding"/>
    <property type="evidence" value="ECO:0007669"/>
    <property type="project" value="UniProtKB-KW"/>
</dbReference>
<evidence type="ECO:0000313" key="5">
    <source>
        <dbReference type="EMBL" id="XBH03074.1"/>
    </source>
</evidence>
<keyword evidence="3" id="KW-0067">ATP-binding</keyword>
<accession>A0AAU7CCV2</accession>
<dbReference type="InterPro" id="IPR052708">
    <property type="entry name" value="PxpC"/>
</dbReference>
<dbReference type="EMBL" id="CP155447">
    <property type="protein sequence ID" value="XBH03074.1"/>
    <property type="molecule type" value="Genomic_DNA"/>
</dbReference>
<dbReference type="InterPro" id="IPR029000">
    <property type="entry name" value="Cyclophilin-like_dom_sf"/>
</dbReference>
<name>A0AAU7CCV2_9BACT</name>
<dbReference type="SUPFAM" id="SSF50891">
    <property type="entry name" value="Cyclophilin-like"/>
    <property type="match status" value="1"/>
</dbReference>
<dbReference type="PANTHER" id="PTHR43309">
    <property type="entry name" value="5-OXOPROLINASE SUBUNIT C"/>
    <property type="match status" value="1"/>
</dbReference>
<evidence type="ECO:0000256" key="1">
    <source>
        <dbReference type="ARBA" id="ARBA00022741"/>
    </source>
</evidence>
<dbReference type="Pfam" id="PF02626">
    <property type="entry name" value="CT_A_B"/>
    <property type="match status" value="1"/>
</dbReference>
<keyword evidence="2" id="KW-0378">Hydrolase</keyword>
<organism evidence="5">
    <name type="scientific">Singulisphaera sp. Ch08</name>
    <dbReference type="NCBI Taxonomy" id="3120278"/>
    <lineage>
        <taxon>Bacteria</taxon>
        <taxon>Pseudomonadati</taxon>
        <taxon>Planctomycetota</taxon>
        <taxon>Planctomycetia</taxon>
        <taxon>Isosphaerales</taxon>
        <taxon>Isosphaeraceae</taxon>
        <taxon>Singulisphaera</taxon>
    </lineage>
</organism>
<reference evidence="5" key="1">
    <citation type="submission" date="2024-05" db="EMBL/GenBank/DDBJ databases">
        <title>Planctomycetes of the genus Singulisphaera possess chitinolytic capabilities.</title>
        <authorList>
            <person name="Ivanova A."/>
        </authorList>
    </citation>
    <scope>NUCLEOTIDE SEQUENCE</scope>
    <source>
        <strain evidence="5">Ch08T</strain>
    </source>
</reference>
<evidence type="ECO:0000256" key="2">
    <source>
        <dbReference type="ARBA" id="ARBA00022801"/>
    </source>
</evidence>
<dbReference type="PANTHER" id="PTHR43309:SF5">
    <property type="entry name" value="5-OXOPROLINASE SUBUNIT C"/>
    <property type="match status" value="1"/>
</dbReference>
<dbReference type="Gene3D" id="2.40.100.10">
    <property type="entry name" value="Cyclophilin-like"/>
    <property type="match status" value="1"/>
</dbReference>